<dbReference type="InterPro" id="IPR052196">
    <property type="entry name" value="Bact_Kbp"/>
</dbReference>
<dbReference type="Gene3D" id="3.10.350.10">
    <property type="entry name" value="LysM domain"/>
    <property type="match status" value="1"/>
</dbReference>
<dbReference type="Proteomes" id="UP000198373">
    <property type="component" value="Unassembled WGS sequence"/>
</dbReference>
<evidence type="ECO:0000313" key="4">
    <source>
        <dbReference type="EMBL" id="SNS10422.1"/>
    </source>
</evidence>
<evidence type="ECO:0000256" key="2">
    <source>
        <dbReference type="SAM" id="Phobius"/>
    </source>
</evidence>
<dbReference type="AlphaFoldDB" id="A0A239BRY3"/>
<evidence type="ECO:0000259" key="3">
    <source>
        <dbReference type="PROSITE" id="PS51782"/>
    </source>
</evidence>
<dbReference type="CDD" id="cd00118">
    <property type="entry name" value="LysM"/>
    <property type="match status" value="1"/>
</dbReference>
<feature type="region of interest" description="Disordered" evidence="1">
    <location>
        <begin position="51"/>
        <end position="188"/>
    </location>
</feature>
<feature type="transmembrane region" description="Helical" evidence="2">
    <location>
        <begin position="34"/>
        <end position="56"/>
    </location>
</feature>
<gene>
    <name evidence="4" type="ORF">SAMN06893096_10226</name>
</gene>
<evidence type="ECO:0000256" key="1">
    <source>
        <dbReference type="SAM" id="MobiDB-lite"/>
    </source>
</evidence>
<keyword evidence="2" id="KW-1133">Transmembrane helix</keyword>
<feature type="compositionally biased region" description="Low complexity" evidence="1">
    <location>
        <begin position="73"/>
        <end position="89"/>
    </location>
</feature>
<dbReference type="PROSITE" id="PS51782">
    <property type="entry name" value="LYSM"/>
    <property type="match status" value="1"/>
</dbReference>
<protein>
    <submittedName>
        <fullName evidence="4">Nucleoid-associated protein YgaU, contains BON and LysM domains</fullName>
    </submittedName>
</protein>
<keyword evidence="2" id="KW-0472">Membrane</keyword>
<dbReference type="InterPro" id="IPR018392">
    <property type="entry name" value="LysM"/>
</dbReference>
<feature type="compositionally biased region" description="Gly residues" evidence="1">
    <location>
        <begin position="121"/>
        <end position="139"/>
    </location>
</feature>
<evidence type="ECO:0000313" key="5">
    <source>
        <dbReference type="Proteomes" id="UP000198373"/>
    </source>
</evidence>
<dbReference type="EMBL" id="FZOO01000002">
    <property type="protein sequence ID" value="SNS10422.1"/>
    <property type="molecule type" value="Genomic_DNA"/>
</dbReference>
<feature type="domain" description="LysM" evidence="3">
    <location>
        <begin position="181"/>
        <end position="238"/>
    </location>
</feature>
<accession>A0A239BRY3</accession>
<dbReference type="PANTHER" id="PTHR34700">
    <property type="entry name" value="POTASSIUM BINDING PROTEIN KBP"/>
    <property type="match status" value="1"/>
</dbReference>
<proteinExistence type="predicted"/>
<organism evidence="4 5">
    <name type="scientific">Geodermatophilus pulveris</name>
    <dbReference type="NCBI Taxonomy" id="1564159"/>
    <lineage>
        <taxon>Bacteria</taxon>
        <taxon>Bacillati</taxon>
        <taxon>Actinomycetota</taxon>
        <taxon>Actinomycetes</taxon>
        <taxon>Geodermatophilales</taxon>
        <taxon>Geodermatophilaceae</taxon>
        <taxon>Geodermatophilus</taxon>
    </lineage>
</organism>
<reference evidence="5" key="1">
    <citation type="submission" date="2017-06" db="EMBL/GenBank/DDBJ databases">
        <authorList>
            <person name="Varghese N."/>
            <person name="Submissions S."/>
        </authorList>
    </citation>
    <scope>NUCLEOTIDE SEQUENCE [LARGE SCALE GENOMIC DNA]</scope>
    <source>
        <strain evidence="5">DSM 46839</strain>
    </source>
</reference>
<dbReference type="InterPro" id="IPR036779">
    <property type="entry name" value="LysM_dom_sf"/>
</dbReference>
<name>A0A239BRY3_9ACTN</name>
<keyword evidence="2" id="KW-0812">Transmembrane</keyword>
<dbReference type="Pfam" id="PF01476">
    <property type="entry name" value="LysM"/>
    <property type="match status" value="1"/>
</dbReference>
<keyword evidence="5" id="KW-1185">Reference proteome</keyword>
<feature type="compositionally biased region" description="Gly residues" evidence="1">
    <location>
        <begin position="51"/>
        <end position="62"/>
    </location>
</feature>
<dbReference type="PANTHER" id="PTHR34700:SF4">
    <property type="entry name" value="PHAGE-LIKE ELEMENT PBSX PROTEIN XKDP"/>
    <property type="match status" value="1"/>
</dbReference>
<sequence>MTSGSEDRPGGKQIEVDALFAAQQAERRRQRLRIGAVTVATLAAGGLIGGLAVGAIDGGDGGQPTADDAGTAEGSARGPSPEPSGSPGESESEEAEDALPGADATGPPVEVPSSALSDNSGTGGSGTGGSGTGSSGTGSSGTRSSTPGGSGGTGGPQSSPPPGQPGDTSESAPSDPAAQPTHHVVRPGDSLWTITAQLLGEQATAEQVLDAWPRLYAANRDVIGADPDLIHPGQELVLPGLP</sequence>